<gene>
    <name evidence="2" type="ORF">PCOR1329_LOCUS83956</name>
</gene>
<name>A0ABN9YFN3_9DINO</name>
<comment type="caution">
    <text evidence="2">The sequence shown here is derived from an EMBL/GenBank/DDBJ whole genome shotgun (WGS) entry which is preliminary data.</text>
</comment>
<protein>
    <submittedName>
        <fullName evidence="2">Uncharacterized protein</fullName>
    </submittedName>
</protein>
<accession>A0ABN9YFN3</accession>
<keyword evidence="3" id="KW-1185">Reference proteome</keyword>
<feature type="compositionally biased region" description="Pro residues" evidence="1">
    <location>
        <begin position="183"/>
        <end position="192"/>
    </location>
</feature>
<evidence type="ECO:0000313" key="3">
    <source>
        <dbReference type="Proteomes" id="UP001189429"/>
    </source>
</evidence>
<evidence type="ECO:0000256" key="1">
    <source>
        <dbReference type="SAM" id="MobiDB-lite"/>
    </source>
</evidence>
<proteinExistence type="predicted"/>
<feature type="region of interest" description="Disordered" evidence="1">
    <location>
        <begin position="159"/>
        <end position="205"/>
    </location>
</feature>
<reference evidence="2" key="1">
    <citation type="submission" date="2023-10" db="EMBL/GenBank/DDBJ databases">
        <authorList>
            <person name="Chen Y."/>
            <person name="Shah S."/>
            <person name="Dougan E. K."/>
            <person name="Thang M."/>
            <person name="Chan C."/>
        </authorList>
    </citation>
    <scope>NUCLEOTIDE SEQUENCE [LARGE SCALE GENOMIC DNA]</scope>
</reference>
<dbReference type="Proteomes" id="UP001189429">
    <property type="component" value="Unassembled WGS sequence"/>
</dbReference>
<organism evidence="2 3">
    <name type="scientific">Prorocentrum cordatum</name>
    <dbReference type="NCBI Taxonomy" id="2364126"/>
    <lineage>
        <taxon>Eukaryota</taxon>
        <taxon>Sar</taxon>
        <taxon>Alveolata</taxon>
        <taxon>Dinophyceae</taxon>
        <taxon>Prorocentrales</taxon>
        <taxon>Prorocentraceae</taxon>
        <taxon>Prorocentrum</taxon>
    </lineage>
</organism>
<evidence type="ECO:0000313" key="2">
    <source>
        <dbReference type="EMBL" id="CAK0909583.1"/>
    </source>
</evidence>
<dbReference type="EMBL" id="CAUYUJ010022220">
    <property type="protein sequence ID" value="CAK0909583.1"/>
    <property type="molecule type" value="Genomic_DNA"/>
</dbReference>
<sequence>MVRADCLALGGGGPGLALPARGGPAADELLPAASGQLLPEGSPLVAPLGDTPYGAAYLVAIRPPAGKASALMDGADPPGGGFLALPGPRRAPWAPVAPEPQSGAWSHARQPAVWSSSRSMSRAYTISGEGAEKEIHEVRTRCDGERCVTAARHVLPAGRHGAEPAAGGWDFLGPRAGGHRPPNRPQPSPTAPICPLYSGSSRDGFSKFRRESLCS</sequence>